<accession>A0A917QJC3</accession>
<protein>
    <recommendedName>
        <fullName evidence="5">Secreted protein</fullName>
    </recommendedName>
</protein>
<reference evidence="3" key="2">
    <citation type="submission" date="2020-09" db="EMBL/GenBank/DDBJ databases">
        <authorList>
            <person name="Sun Q."/>
            <person name="Ohkuma M."/>
        </authorList>
    </citation>
    <scope>NUCLEOTIDE SEQUENCE</scope>
    <source>
        <strain evidence="3">JCM 3035</strain>
    </source>
</reference>
<dbReference type="Proteomes" id="UP000637788">
    <property type="component" value="Unassembled WGS sequence"/>
</dbReference>
<keyword evidence="4" id="KW-1185">Reference proteome</keyword>
<proteinExistence type="predicted"/>
<keyword evidence="2" id="KW-1133">Transmembrane helix</keyword>
<evidence type="ECO:0000313" key="3">
    <source>
        <dbReference type="EMBL" id="GGK51784.1"/>
    </source>
</evidence>
<evidence type="ECO:0000313" key="4">
    <source>
        <dbReference type="Proteomes" id="UP000637788"/>
    </source>
</evidence>
<name>A0A917QJC3_9ACTN</name>
<organism evidence="3 4">
    <name type="scientific">Streptomyces flaveus</name>
    <dbReference type="NCBI Taxonomy" id="66370"/>
    <lineage>
        <taxon>Bacteria</taxon>
        <taxon>Bacillati</taxon>
        <taxon>Actinomycetota</taxon>
        <taxon>Actinomycetes</taxon>
        <taxon>Kitasatosporales</taxon>
        <taxon>Streptomycetaceae</taxon>
        <taxon>Streptomyces</taxon>
        <taxon>Streptomyces aurantiacus group</taxon>
    </lineage>
</organism>
<feature type="transmembrane region" description="Helical" evidence="2">
    <location>
        <begin position="20"/>
        <end position="43"/>
    </location>
</feature>
<reference evidence="3" key="1">
    <citation type="journal article" date="2014" name="Int. J. Syst. Evol. Microbiol.">
        <title>Complete genome sequence of Corynebacterium casei LMG S-19264T (=DSM 44701T), isolated from a smear-ripened cheese.</title>
        <authorList>
            <consortium name="US DOE Joint Genome Institute (JGI-PGF)"/>
            <person name="Walter F."/>
            <person name="Albersmeier A."/>
            <person name="Kalinowski J."/>
            <person name="Ruckert C."/>
        </authorList>
    </citation>
    <scope>NUCLEOTIDE SEQUENCE</scope>
    <source>
        <strain evidence="3">JCM 3035</strain>
    </source>
</reference>
<dbReference type="EMBL" id="BMPQ01000002">
    <property type="protein sequence ID" value="GGK51784.1"/>
    <property type="molecule type" value="Genomic_DNA"/>
</dbReference>
<evidence type="ECO:0000256" key="2">
    <source>
        <dbReference type="SAM" id="Phobius"/>
    </source>
</evidence>
<comment type="caution">
    <text evidence="3">The sequence shown here is derived from an EMBL/GenBank/DDBJ whole genome shotgun (WGS) entry which is preliminary data.</text>
</comment>
<dbReference type="AlphaFoldDB" id="A0A917QJC3"/>
<feature type="region of interest" description="Disordered" evidence="1">
    <location>
        <begin position="49"/>
        <end position="85"/>
    </location>
</feature>
<keyword evidence="2" id="KW-0812">Transmembrane</keyword>
<gene>
    <name evidence="3" type="ORF">GCM10010094_10040</name>
</gene>
<evidence type="ECO:0000256" key="1">
    <source>
        <dbReference type="SAM" id="MobiDB-lite"/>
    </source>
</evidence>
<sequence>MAERGGTLMPSTDTQKRSFVVPPVLLGFIFLLCSLTAVSYAVGRMAGPVAPGMHRTVENPAGPGEPGMSDMHGMGAVDRAVQEGR</sequence>
<evidence type="ECO:0008006" key="5">
    <source>
        <dbReference type="Google" id="ProtNLM"/>
    </source>
</evidence>
<keyword evidence="2" id="KW-0472">Membrane</keyword>